<dbReference type="PROSITE" id="PS50110">
    <property type="entry name" value="RESPONSE_REGULATORY"/>
    <property type="match status" value="1"/>
</dbReference>
<dbReference type="GO" id="GO:0043565">
    <property type="term" value="F:sequence-specific DNA binding"/>
    <property type="evidence" value="ECO:0007669"/>
    <property type="project" value="InterPro"/>
</dbReference>
<keyword evidence="6" id="KW-0238">DNA-binding</keyword>
<evidence type="ECO:0000256" key="4">
    <source>
        <dbReference type="ARBA" id="ARBA00023012"/>
    </source>
</evidence>
<dbReference type="Proteomes" id="UP000276128">
    <property type="component" value="Unassembled WGS sequence"/>
</dbReference>
<dbReference type="Pfam" id="PF12833">
    <property type="entry name" value="HTH_18"/>
    <property type="match status" value="1"/>
</dbReference>
<keyword evidence="4" id="KW-0902">Two-component regulatory system</keyword>
<dbReference type="InterPro" id="IPR009057">
    <property type="entry name" value="Homeodomain-like_sf"/>
</dbReference>
<evidence type="ECO:0000259" key="10">
    <source>
        <dbReference type="PROSITE" id="PS50110"/>
    </source>
</evidence>
<dbReference type="SUPFAM" id="SSF52172">
    <property type="entry name" value="CheY-like"/>
    <property type="match status" value="1"/>
</dbReference>
<keyword evidence="3 8" id="KW-0597">Phosphoprotein</keyword>
<dbReference type="AlphaFoldDB" id="A0A3S0C554"/>
<keyword evidence="7" id="KW-0804">Transcription</keyword>
<reference evidence="11 12" key="1">
    <citation type="submission" date="2018-12" db="EMBL/GenBank/DDBJ databases">
        <title>Bacillus ochoae sp. nov., Paenibacillus whitsoniae sp. nov., Paenibacillus spiritus sp. nov. Isolated from the Mars Exploration Rover during spacecraft assembly.</title>
        <authorList>
            <person name="Seuylemezian A."/>
            <person name="Vaishampayan P."/>
        </authorList>
    </citation>
    <scope>NUCLEOTIDE SEQUENCE [LARGE SCALE GENOMIC DNA]</scope>
    <source>
        <strain evidence="11 12">MER 54</strain>
    </source>
</reference>
<dbReference type="InterPro" id="IPR041522">
    <property type="entry name" value="CdaR_GGDEF"/>
</dbReference>
<evidence type="ECO:0000256" key="5">
    <source>
        <dbReference type="ARBA" id="ARBA00023015"/>
    </source>
</evidence>
<dbReference type="SUPFAM" id="SSF46689">
    <property type="entry name" value="Homeodomain-like"/>
    <property type="match status" value="2"/>
</dbReference>
<sequence>MHRVVLVEDEYIVRFGIKSMIDWEKLGLTVSGEASNGVEALALIQENPPDILITDIKMPQMDGITLISEVRKVCPRMKIVILSNLEDFQYAKEAIRQGVSDYVIKSDMMPRDFESMLAKVKASIAEGAHAGGEHPHVAVEPLLREKLLLELIESGERSAESRKALAGKAAHTALKPPLCLLHVSKQAGEPGIRHGGESAIRQALAEVLPAYAEVQAEVFADRLGEVNVVLGGKEAGKPESSEQAWQLGEALLVRLRDDCALTATVGISRSVTGWTELPQAYEQAVAAAKYRMFIGEGIVIRYGVDYVGARSVGTEMIKISPQQIHAMVYAAQGKELRSYLEAIFSEMALRQDYELVQIVSLELLIQLTTLWADIASDPESVMGLKKQYYEQLAKLETLEQSKAWFMQAYESLIQHMIGVYSNDRTSILKAVQYMQMNYQQEMSLQAISNLVHLSKNYFANLFKKEMGESFLEHLTLIRIEKAKTLLASELKTADIGHLVGIPDPKYFSKVFKKITGVSPSEYRARVRGEA</sequence>
<evidence type="ECO:0000259" key="9">
    <source>
        <dbReference type="PROSITE" id="PS01124"/>
    </source>
</evidence>
<evidence type="ECO:0000313" key="11">
    <source>
        <dbReference type="EMBL" id="RTE03078.1"/>
    </source>
</evidence>
<proteinExistence type="predicted"/>
<organism evidence="11 12">
    <name type="scientific">Paenibacillus whitsoniae</name>
    <dbReference type="NCBI Taxonomy" id="2496558"/>
    <lineage>
        <taxon>Bacteria</taxon>
        <taxon>Bacillati</taxon>
        <taxon>Bacillota</taxon>
        <taxon>Bacilli</taxon>
        <taxon>Bacillales</taxon>
        <taxon>Paenibacillaceae</taxon>
        <taxon>Paenibacillus</taxon>
    </lineage>
</organism>
<feature type="modified residue" description="4-aspartylphosphate" evidence="8">
    <location>
        <position position="55"/>
    </location>
</feature>
<protein>
    <submittedName>
        <fullName evidence="11">Response regulator</fullName>
    </submittedName>
</protein>
<dbReference type="PANTHER" id="PTHR42713:SF3">
    <property type="entry name" value="TRANSCRIPTIONAL REGULATORY PROTEIN HPTR"/>
    <property type="match status" value="1"/>
</dbReference>
<dbReference type="Gene3D" id="1.10.10.60">
    <property type="entry name" value="Homeodomain-like"/>
    <property type="match status" value="2"/>
</dbReference>
<keyword evidence="2" id="KW-0963">Cytoplasm</keyword>
<dbReference type="Pfam" id="PF00072">
    <property type="entry name" value="Response_reg"/>
    <property type="match status" value="1"/>
</dbReference>
<gene>
    <name evidence="11" type="ORF">EJQ19_28245</name>
</gene>
<dbReference type="InterPro" id="IPR018060">
    <property type="entry name" value="HTH_AraC"/>
</dbReference>
<dbReference type="PROSITE" id="PS01124">
    <property type="entry name" value="HTH_ARAC_FAMILY_2"/>
    <property type="match status" value="1"/>
</dbReference>
<evidence type="ECO:0000256" key="2">
    <source>
        <dbReference type="ARBA" id="ARBA00022490"/>
    </source>
</evidence>
<dbReference type="Gene3D" id="3.40.50.2300">
    <property type="match status" value="1"/>
</dbReference>
<dbReference type="PANTHER" id="PTHR42713">
    <property type="entry name" value="HISTIDINE KINASE-RELATED"/>
    <property type="match status" value="1"/>
</dbReference>
<dbReference type="EMBL" id="RXHU01000105">
    <property type="protein sequence ID" value="RTE03078.1"/>
    <property type="molecule type" value="Genomic_DNA"/>
</dbReference>
<evidence type="ECO:0000256" key="3">
    <source>
        <dbReference type="ARBA" id="ARBA00022553"/>
    </source>
</evidence>
<comment type="subcellular location">
    <subcellularLocation>
        <location evidence="1">Cytoplasm</location>
    </subcellularLocation>
</comment>
<dbReference type="GO" id="GO:0000160">
    <property type="term" value="P:phosphorelay signal transduction system"/>
    <property type="evidence" value="ECO:0007669"/>
    <property type="project" value="UniProtKB-KW"/>
</dbReference>
<dbReference type="GO" id="GO:0005737">
    <property type="term" value="C:cytoplasm"/>
    <property type="evidence" value="ECO:0007669"/>
    <property type="project" value="UniProtKB-SubCell"/>
</dbReference>
<comment type="caution">
    <text evidence="11">The sequence shown here is derived from an EMBL/GenBank/DDBJ whole genome shotgun (WGS) entry which is preliminary data.</text>
</comment>
<name>A0A3S0C554_9BACL</name>
<dbReference type="CDD" id="cd17536">
    <property type="entry name" value="REC_YesN-like"/>
    <property type="match status" value="1"/>
</dbReference>
<dbReference type="SMART" id="SM00342">
    <property type="entry name" value="HTH_ARAC"/>
    <property type="match status" value="1"/>
</dbReference>
<evidence type="ECO:0000313" key="12">
    <source>
        <dbReference type="Proteomes" id="UP000276128"/>
    </source>
</evidence>
<keyword evidence="5" id="KW-0805">Transcription regulation</keyword>
<dbReference type="SMART" id="SM00448">
    <property type="entry name" value="REC"/>
    <property type="match status" value="1"/>
</dbReference>
<keyword evidence="12" id="KW-1185">Reference proteome</keyword>
<evidence type="ECO:0000256" key="8">
    <source>
        <dbReference type="PROSITE-ProRule" id="PRU00169"/>
    </source>
</evidence>
<accession>A0A3S0C554</accession>
<dbReference type="InterPro" id="IPR051552">
    <property type="entry name" value="HptR"/>
</dbReference>
<dbReference type="InterPro" id="IPR011006">
    <property type="entry name" value="CheY-like_superfamily"/>
</dbReference>
<dbReference type="RefSeq" id="WP_126144576.1">
    <property type="nucleotide sequence ID" value="NZ_RXHU01000105.1"/>
</dbReference>
<dbReference type="OrthoDB" id="9794370at2"/>
<evidence type="ECO:0000256" key="6">
    <source>
        <dbReference type="ARBA" id="ARBA00023125"/>
    </source>
</evidence>
<dbReference type="InterPro" id="IPR001789">
    <property type="entry name" value="Sig_transdc_resp-reg_receiver"/>
</dbReference>
<feature type="domain" description="HTH araC/xylS-type" evidence="9">
    <location>
        <begin position="428"/>
        <end position="525"/>
    </location>
</feature>
<evidence type="ECO:0000256" key="7">
    <source>
        <dbReference type="ARBA" id="ARBA00023163"/>
    </source>
</evidence>
<dbReference type="GO" id="GO:0003700">
    <property type="term" value="F:DNA-binding transcription factor activity"/>
    <property type="evidence" value="ECO:0007669"/>
    <property type="project" value="InterPro"/>
</dbReference>
<evidence type="ECO:0000256" key="1">
    <source>
        <dbReference type="ARBA" id="ARBA00004496"/>
    </source>
</evidence>
<feature type="domain" description="Response regulatory" evidence="10">
    <location>
        <begin position="3"/>
        <end position="120"/>
    </location>
</feature>
<dbReference type="Pfam" id="PF17853">
    <property type="entry name" value="GGDEF_2"/>
    <property type="match status" value="1"/>
</dbReference>